<dbReference type="Pfam" id="PF01428">
    <property type="entry name" value="zf-AN1"/>
    <property type="match status" value="1"/>
</dbReference>
<dbReference type="EC" id="3.6.4.12" evidence="5"/>
<keyword evidence="9" id="KW-0479">Metal-binding</keyword>
<feature type="region of interest" description="Disordered" evidence="32">
    <location>
        <begin position="175"/>
        <end position="196"/>
    </location>
</feature>
<comment type="catalytic activity">
    <reaction evidence="25">
        <text>ATP + H2O = ADP + phosphate + H(+)</text>
        <dbReference type="Rhea" id="RHEA:13065"/>
        <dbReference type="ChEBI" id="CHEBI:15377"/>
        <dbReference type="ChEBI" id="CHEBI:15378"/>
        <dbReference type="ChEBI" id="CHEBI:30616"/>
        <dbReference type="ChEBI" id="CHEBI:43474"/>
        <dbReference type="ChEBI" id="CHEBI:456216"/>
        <dbReference type="EC" id="3.6.4.12"/>
    </reaction>
    <physiologicalReaction direction="left-to-right" evidence="25">
        <dbReference type="Rhea" id="RHEA:13066"/>
    </physiologicalReaction>
</comment>
<keyword evidence="21" id="KW-0804">Transcription</keyword>
<dbReference type="FunFam" id="3.30.1370.50:FF:000002">
    <property type="entry name" value="Immunoglobulin mu DNA-binding protein 2"/>
    <property type="match status" value="1"/>
</dbReference>
<comment type="function">
    <text evidence="27">5' to 3' helicase that unwinds RNA and DNA duplexes in an ATP-dependent reaction. Specific to 5'-phosphorylated single-stranded guanine-rich sequences. May play a role in RNA metabolism, ribosome biogenesis or initiation of translation. May play a role in regulation of transcription. Interacts with tRNA-Tyr.</text>
</comment>
<dbReference type="InterPro" id="IPR036867">
    <property type="entry name" value="R3H_dom_sf"/>
</dbReference>
<keyword evidence="8" id="KW-0820">tRNA-binding</keyword>
<dbReference type="PROSITE" id="PS51061">
    <property type="entry name" value="R3H"/>
    <property type="match status" value="1"/>
</dbReference>
<evidence type="ECO:0000313" key="35">
    <source>
        <dbReference type="Ensembl" id="ENSSSCP00065015981.1"/>
    </source>
</evidence>
<evidence type="ECO:0000256" key="3">
    <source>
        <dbReference type="ARBA" id="ARBA00004496"/>
    </source>
</evidence>
<dbReference type="Gene3D" id="3.30.1370.50">
    <property type="entry name" value="R3H-like domain"/>
    <property type="match status" value="1"/>
</dbReference>
<protein>
    <recommendedName>
        <fullName evidence="29">DNA-binding protein SMUBP-2</fullName>
        <ecNumber evidence="5">3.6.4.12</ecNumber>
        <ecNumber evidence="6">3.6.4.13</ecNumber>
    </recommendedName>
    <alternativeName>
        <fullName evidence="30">ATP-dependent helicase IGHMBP2</fullName>
    </alternativeName>
</protein>
<feature type="domain" description="R3H" evidence="34">
    <location>
        <begin position="586"/>
        <end position="649"/>
    </location>
</feature>
<evidence type="ECO:0000259" key="34">
    <source>
        <dbReference type="PROSITE" id="PS51061"/>
    </source>
</evidence>
<proteinExistence type="inferred from homology"/>
<dbReference type="InterPro" id="IPR034072">
    <property type="entry name" value="R3H_Smubp-2"/>
</dbReference>
<evidence type="ECO:0000256" key="7">
    <source>
        <dbReference type="ARBA" id="ARBA00022490"/>
    </source>
</evidence>
<comment type="subunit">
    <text evidence="28">Homooligomer. Interacts with RUVBL1. Interacts with RUVBL2. Interacts with GTF3C1. Interacts with ABT1. Interacts with ribosomes.</text>
</comment>
<dbReference type="InterPro" id="IPR048761">
    <property type="entry name" value="SMUBP-2_HCS1_1B"/>
</dbReference>
<evidence type="ECO:0000256" key="8">
    <source>
        <dbReference type="ARBA" id="ARBA00022555"/>
    </source>
</evidence>
<evidence type="ECO:0000256" key="23">
    <source>
        <dbReference type="ARBA" id="ARBA00023273"/>
    </source>
</evidence>
<dbReference type="GO" id="GO:0003677">
    <property type="term" value="F:DNA binding"/>
    <property type="evidence" value="ECO:0007669"/>
    <property type="project" value="UniProtKB-KW"/>
</dbReference>
<evidence type="ECO:0000256" key="24">
    <source>
        <dbReference type="ARBA" id="ARBA00023274"/>
    </source>
</evidence>
<dbReference type="GO" id="GO:0005524">
    <property type="term" value="F:ATP binding"/>
    <property type="evidence" value="ECO:0007669"/>
    <property type="project" value="UniProtKB-KW"/>
</dbReference>
<feature type="compositionally biased region" description="Low complexity" evidence="32">
    <location>
        <begin position="528"/>
        <end position="555"/>
    </location>
</feature>
<sequence length="858" mass="93108">MASAAVESFVIKQLDLLELERSAEVEERRSWQENVSLKELQSRGVCLLKLQVSSQRTGLYGRLLVTFEPRRCASAAVLPSNSFTSGDIVGLYDEDSQLATGVLTRITQKLVTVALDASHDFQLSLDRERSYRLLKLANDVTYKRLKKALTTLQKYHSGPASALIEVLFGASAPSPASDIRPTLPPPAQETGSKATRRHLCGSVAPSRKAFDFLGKTKKTQDKREKSHFRDEIKLLRKELKEREEAAMLESLTAARVVLATNAGASSDGPLKLLPDGHFDVVVIDECAQALEASCWVPLLKARKCILAGDHKQLPPTIISHNLMERLVEERGAGVLRMLTWASEALYHGRLTAHASVAGHLLRDLPGVAATEETGIPLLLVDTAGCGLFELEEEDEQSKGNPGEVRLVGLHVQALVDAGVPAGDVAVITPYNLQVDLLRQSLAQRHPELEIKSVDGFQGREKEAVILSFVRSNRKGEVGFLAEDRRINVAVTRTLVAYFAEHGEVRTAFEYLDDLVPENYSHEGAQGHSRAGAKARGSAPPARRAPGSRQPAGARPGCKKPGGTPSDSEAPPQPSLSGGCLQGAGSRDGADPLRATIVEFVSSEKTQLAFPASLNSHDRLRIHQIAEEFGLRHDSAGEGRERFITVSKRAPPAPAAPPPPAEAGSKAPLCPEPPSPAHTEAPVGVQSSQNQLDLKALHLERLQRARSRQEQQAREGPQAAGSKPRKFPEKKKKEAKGPTAIDLPAEEDFDALVSAAIKADNTCGLAKCPASVVTLGQLCQHCGRRYCLSHHLPEVHGCGERARAHARQRISREGVLYAGSGAKDRSLDPAKRAQLQRRLDKKLEELTGQRKGRKKEKGQ</sequence>
<dbReference type="Gene3D" id="3.40.50.300">
    <property type="entry name" value="P-loop containing nucleotide triphosphate hydrolases"/>
    <property type="match status" value="2"/>
</dbReference>
<evidence type="ECO:0000256" key="1">
    <source>
        <dbReference type="ARBA" id="ARBA00004123"/>
    </source>
</evidence>
<feature type="region of interest" description="Disordered" evidence="32">
    <location>
        <begin position="519"/>
        <end position="587"/>
    </location>
</feature>
<dbReference type="PANTHER" id="PTHR43788:SF8">
    <property type="entry name" value="DNA-BINDING PROTEIN SMUBP-2"/>
    <property type="match status" value="1"/>
</dbReference>
<keyword evidence="14" id="KW-0862">Zinc</keyword>
<feature type="compositionally biased region" description="Basic and acidic residues" evidence="32">
    <location>
        <begin position="702"/>
        <end position="712"/>
    </location>
</feature>
<evidence type="ECO:0000256" key="5">
    <source>
        <dbReference type="ARBA" id="ARBA00012551"/>
    </source>
</evidence>
<dbReference type="EC" id="3.6.4.13" evidence="6"/>
<dbReference type="Pfam" id="PF01424">
    <property type="entry name" value="R3H"/>
    <property type="match status" value="1"/>
</dbReference>
<dbReference type="GO" id="GO:0030424">
    <property type="term" value="C:axon"/>
    <property type="evidence" value="ECO:0007669"/>
    <property type="project" value="UniProtKB-SubCell"/>
</dbReference>
<feature type="region of interest" description="Disordered" evidence="32">
    <location>
        <begin position="648"/>
        <end position="687"/>
    </location>
</feature>
<dbReference type="InterPro" id="IPR035896">
    <property type="entry name" value="AN1-like_Znf"/>
</dbReference>
<keyword evidence="19" id="KW-0238">DNA-binding</keyword>
<keyword evidence="13" id="KW-0347">Helicase</keyword>
<dbReference type="SMART" id="SM00393">
    <property type="entry name" value="R3H"/>
    <property type="match status" value="1"/>
</dbReference>
<evidence type="ECO:0000256" key="9">
    <source>
        <dbReference type="ARBA" id="ARBA00022723"/>
    </source>
</evidence>
<dbReference type="FunFam" id="4.10.1110.10:FF:000002">
    <property type="entry name" value="Immunoglobulin mu DNA-binding protein 2"/>
    <property type="match status" value="1"/>
</dbReference>
<dbReference type="InterPro" id="IPR041677">
    <property type="entry name" value="DNA2/NAM7_AAA_11"/>
</dbReference>
<keyword evidence="15" id="KW-0067">ATP-binding</keyword>
<dbReference type="InterPro" id="IPR050534">
    <property type="entry name" value="Coronavir_polyprotein_1ab"/>
</dbReference>
<keyword evidence="20" id="KW-0010">Activator</keyword>
<dbReference type="Proteomes" id="UP000694725">
    <property type="component" value="Unplaced"/>
</dbReference>
<dbReference type="CDD" id="cd18808">
    <property type="entry name" value="SF1_C_Upf1"/>
    <property type="match status" value="1"/>
</dbReference>
<feature type="region of interest" description="Disordered" evidence="32">
    <location>
        <begin position="702"/>
        <end position="741"/>
    </location>
</feature>
<comment type="similarity">
    <text evidence="4">Belongs to the DNA2/NAM7 helicase family.</text>
</comment>
<dbReference type="Gene3D" id="2.40.30.270">
    <property type="match status" value="1"/>
</dbReference>
<keyword evidence="10" id="KW-0547">Nucleotide-binding</keyword>
<dbReference type="GO" id="GO:1990904">
    <property type="term" value="C:ribonucleoprotein complex"/>
    <property type="evidence" value="ECO:0007669"/>
    <property type="project" value="UniProtKB-KW"/>
</dbReference>
<evidence type="ECO:0000256" key="4">
    <source>
        <dbReference type="ARBA" id="ARBA00007913"/>
    </source>
</evidence>
<keyword evidence="11 31" id="KW-0863">Zinc-finger</keyword>
<dbReference type="Pfam" id="PF13087">
    <property type="entry name" value="AAA_12"/>
    <property type="match status" value="1"/>
</dbReference>
<keyword evidence="18" id="KW-0805">Transcription regulation</keyword>
<keyword evidence="23" id="KW-0966">Cell projection</keyword>
<evidence type="ECO:0000256" key="13">
    <source>
        <dbReference type="ARBA" id="ARBA00022806"/>
    </source>
</evidence>
<evidence type="ECO:0000256" key="10">
    <source>
        <dbReference type="ARBA" id="ARBA00022741"/>
    </source>
</evidence>
<evidence type="ECO:0000256" key="28">
    <source>
        <dbReference type="ARBA" id="ARBA00065318"/>
    </source>
</evidence>
<evidence type="ECO:0000256" key="11">
    <source>
        <dbReference type="ARBA" id="ARBA00022771"/>
    </source>
</evidence>
<evidence type="ECO:0000256" key="30">
    <source>
        <dbReference type="ARBA" id="ARBA00082678"/>
    </source>
</evidence>
<evidence type="ECO:0000256" key="27">
    <source>
        <dbReference type="ARBA" id="ARBA00060343"/>
    </source>
</evidence>
<dbReference type="InterPro" id="IPR047187">
    <property type="entry name" value="SF1_C_Upf1"/>
</dbReference>
<evidence type="ECO:0000256" key="15">
    <source>
        <dbReference type="ARBA" id="ARBA00022840"/>
    </source>
</evidence>
<evidence type="ECO:0000256" key="17">
    <source>
        <dbReference type="ARBA" id="ARBA00022990"/>
    </source>
</evidence>
<feature type="domain" description="AN1-type" evidence="33">
    <location>
        <begin position="756"/>
        <end position="805"/>
    </location>
</feature>
<dbReference type="InterPro" id="IPR027417">
    <property type="entry name" value="P-loop_NTPase"/>
</dbReference>
<dbReference type="FunFam" id="2.40.30.270:FF:000001">
    <property type="entry name" value="Immunoglobulin mu DNA-binding protein 2"/>
    <property type="match status" value="1"/>
</dbReference>
<feature type="compositionally biased region" description="Pro residues" evidence="32">
    <location>
        <begin position="650"/>
        <end position="660"/>
    </location>
</feature>
<dbReference type="AlphaFoldDB" id="A0A8D1Y4G1"/>
<comment type="subcellular location">
    <subcellularLocation>
        <location evidence="2">Cell projection</location>
        <location evidence="2">Axon</location>
    </subcellularLocation>
    <subcellularLocation>
        <location evidence="3">Cytoplasm</location>
    </subcellularLocation>
    <subcellularLocation>
        <location evidence="1">Nucleus</location>
    </subcellularLocation>
</comment>
<accession>A0A8D1Y4G1</accession>
<dbReference type="GO" id="GO:0003678">
    <property type="term" value="F:DNA helicase activity"/>
    <property type="evidence" value="ECO:0007669"/>
    <property type="project" value="UniProtKB-EC"/>
</dbReference>
<keyword evidence="7" id="KW-0963">Cytoplasm</keyword>
<dbReference type="Ensembl" id="ENSSSCT00065037913.1">
    <property type="protein sequence ID" value="ENSSSCP00065015981.1"/>
    <property type="gene ID" value="ENSSSCG00065028125.1"/>
</dbReference>
<dbReference type="SUPFAM" id="SSF52540">
    <property type="entry name" value="P-loop containing nucleoside triphosphate hydrolases"/>
    <property type="match status" value="1"/>
</dbReference>
<keyword evidence="12" id="KW-0378">Hydrolase</keyword>
<name>A0A8D1Y4G1_PIG</name>
<evidence type="ECO:0000256" key="22">
    <source>
        <dbReference type="ARBA" id="ARBA00023242"/>
    </source>
</evidence>
<dbReference type="GO" id="GO:0005634">
    <property type="term" value="C:nucleus"/>
    <property type="evidence" value="ECO:0007669"/>
    <property type="project" value="UniProtKB-SubCell"/>
</dbReference>
<dbReference type="Gene3D" id="4.10.1110.10">
    <property type="entry name" value="AN1-like Zinc finger"/>
    <property type="match status" value="1"/>
</dbReference>
<evidence type="ECO:0000256" key="2">
    <source>
        <dbReference type="ARBA" id="ARBA00004489"/>
    </source>
</evidence>
<dbReference type="PROSITE" id="PS51039">
    <property type="entry name" value="ZF_AN1"/>
    <property type="match status" value="1"/>
</dbReference>
<keyword evidence="17" id="KW-0007">Acetylation</keyword>
<evidence type="ECO:0000313" key="36">
    <source>
        <dbReference type="Proteomes" id="UP000694725"/>
    </source>
</evidence>
<evidence type="ECO:0000256" key="18">
    <source>
        <dbReference type="ARBA" id="ARBA00023015"/>
    </source>
</evidence>
<dbReference type="SMART" id="SM00154">
    <property type="entry name" value="ZnF_AN1"/>
    <property type="match status" value="1"/>
</dbReference>
<feature type="compositionally biased region" description="Basic and acidic residues" evidence="32">
    <location>
        <begin position="821"/>
        <end position="847"/>
    </location>
</feature>
<evidence type="ECO:0000256" key="25">
    <source>
        <dbReference type="ARBA" id="ARBA00048432"/>
    </source>
</evidence>
<evidence type="ECO:0000256" key="12">
    <source>
        <dbReference type="ARBA" id="ARBA00022801"/>
    </source>
</evidence>
<dbReference type="CDD" id="cd02641">
    <property type="entry name" value="R3H_Smubp-2_like"/>
    <property type="match status" value="1"/>
</dbReference>
<dbReference type="GO" id="GO:0000049">
    <property type="term" value="F:tRNA binding"/>
    <property type="evidence" value="ECO:0007669"/>
    <property type="project" value="UniProtKB-KW"/>
</dbReference>
<dbReference type="GO" id="GO:0003724">
    <property type="term" value="F:RNA helicase activity"/>
    <property type="evidence" value="ECO:0007669"/>
    <property type="project" value="UniProtKB-EC"/>
</dbReference>
<dbReference type="Pfam" id="PF13086">
    <property type="entry name" value="AAA_11"/>
    <property type="match status" value="1"/>
</dbReference>
<comment type="catalytic activity">
    <reaction evidence="26">
        <text>ATP + H2O = ADP + phosphate + H(+)</text>
        <dbReference type="Rhea" id="RHEA:13065"/>
        <dbReference type="ChEBI" id="CHEBI:15377"/>
        <dbReference type="ChEBI" id="CHEBI:15378"/>
        <dbReference type="ChEBI" id="CHEBI:30616"/>
        <dbReference type="ChEBI" id="CHEBI:43474"/>
        <dbReference type="ChEBI" id="CHEBI:456216"/>
        <dbReference type="EC" id="3.6.4.13"/>
    </reaction>
    <physiologicalReaction direction="left-to-right" evidence="26">
        <dbReference type="Rhea" id="RHEA:13066"/>
    </physiologicalReaction>
</comment>
<dbReference type="GO" id="GO:0008270">
    <property type="term" value="F:zinc ion binding"/>
    <property type="evidence" value="ECO:0007669"/>
    <property type="project" value="UniProtKB-KW"/>
</dbReference>
<evidence type="ECO:0000256" key="20">
    <source>
        <dbReference type="ARBA" id="ARBA00023159"/>
    </source>
</evidence>
<dbReference type="InterPro" id="IPR041679">
    <property type="entry name" value="DNA2/NAM7-like_C"/>
</dbReference>
<evidence type="ECO:0000256" key="29">
    <source>
        <dbReference type="ARBA" id="ARBA00074890"/>
    </source>
</evidence>
<dbReference type="GO" id="GO:0016787">
    <property type="term" value="F:hydrolase activity"/>
    <property type="evidence" value="ECO:0007669"/>
    <property type="project" value="UniProtKB-KW"/>
</dbReference>
<evidence type="ECO:0000256" key="6">
    <source>
        <dbReference type="ARBA" id="ARBA00012552"/>
    </source>
</evidence>
<evidence type="ECO:0000256" key="31">
    <source>
        <dbReference type="PROSITE-ProRule" id="PRU00449"/>
    </source>
</evidence>
<keyword evidence="22" id="KW-0539">Nucleus</keyword>
<evidence type="ECO:0000256" key="32">
    <source>
        <dbReference type="SAM" id="MobiDB-lite"/>
    </source>
</evidence>
<evidence type="ECO:0000256" key="16">
    <source>
        <dbReference type="ARBA" id="ARBA00022884"/>
    </source>
</evidence>
<evidence type="ECO:0000256" key="26">
    <source>
        <dbReference type="ARBA" id="ARBA00049390"/>
    </source>
</evidence>
<feature type="compositionally biased region" description="Basic residues" evidence="32">
    <location>
        <begin position="849"/>
        <end position="858"/>
    </location>
</feature>
<dbReference type="InterPro" id="IPR001374">
    <property type="entry name" value="R3H_dom"/>
</dbReference>
<evidence type="ECO:0000256" key="14">
    <source>
        <dbReference type="ARBA" id="ARBA00022833"/>
    </source>
</evidence>
<dbReference type="SUPFAM" id="SSF82708">
    <property type="entry name" value="R3H domain"/>
    <property type="match status" value="1"/>
</dbReference>
<evidence type="ECO:0000256" key="21">
    <source>
        <dbReference type="ARBA" id="ARBA00023163"/>
    </source>
</evidence>
<keyword evidence="16" id="KW-0694">RNA-binding</keyword>
<dbReference type="FunFam" id="3.40.50.300:FF:001146">
    <property type="entry name" value="DNA-binding protein SMUBP-2 isoform X1"/>
    <property type="match status" value="1"/>
</dbReference>
<keyword evidence="24" id="KW-0687">Ribonucleoprotein</keyword>
<organism evidence="35 36">
    <name type="scientific">Sus scrofa</name>
    <name type="common">Pig</name>
    <dbReference type="NCBI Taxonomy" id="9823"/>
    <lineage>
        <taxon>Eukaryota</taxon>
        <taxon>Metazoa</taxon>
        <taxon>Chordata</taxon>
        <taxon>Craniata</taxon>
        <taxon>Vertebrata</taxon>
        <taxon>Euteleostomi</taxon>
        <taxon>Mammalia</taxon>
        <taxon>Eutheria</taxon>
        <taxon>Laurasiatheria</taxon>
        <taxon>Artiodactyla</taxon>
        <taxon>Suina</taxon>
        <taxon>Suidae</taxon>
        <taxon>Sus</taxon>
    </lineage>
</organism>
<dbReference type="GO" id="GO:0005737">
    <property type="term" value="C:cytoplasm"/>
    <property type="evidence" value="ECO:0007669"/>
    <property type="project" value="UniProtKB-SubCell"/>
</dbReference>
<dbReference type="InterPro" id="IPR000058">
    <property type="entry name" value="Znf_AN1"/>
</dbReference>
<dbReference type="Pfam" id="PF21138">
    <property type="entry name" value="SMUBP-2_HCS1_1B"/>
    <property type="match status" value="1"/>
</dbReference>
<dbReference type="PANTHER" id="PTHR43788">
    <property type="entry name" value="DNA2/NAM7 HELICASE FAMILY MEMBER"/>
    <property type="match status" value="1"/>
</dbReference>
<evidence type="ECO:0000259" key="33">
    <source>
        <dbReference type="PROSITE" id="PS51039"/>
    </source>
</evidence>
<feature type="region of interest" description="Disordered" evidence="32">
    <location>
        <begin position="819"/>
        <end position="858"/>
    </location>
</feature>
<dbReference type="SUPFAM" id="SSF118310">
    <property type="entry name" value="AN1-like Zinc finger"/>
    <property type="match status" value="1"/>
</dbReference>
<evidence type="ECO:0000256" key="19">
    <source>
        <dbReference type="ARBA" id="ARBA00023125"/>
    </source>
</evidence>
<reference evidence="35" key="1">
    <citation type="submission" date="2025-08" db="UniProtKB">
        <authorList>
            <consortium name="Ensembl"/>
        </authorList>
    </citation>
    <scope>IDENTIFICATION</scope>
</reference>